<dbReference type="OrthoDB" id="302453at2759"/>
<evidence type="ECO:0000259" key="1">
    <source>
        <dbReference type="Pfam" id="PF24080"/>
    </source>
</evidence>
<evidence type="ECO:0000313" key="4">
    <source>
        <dbReference type="Proteomes" id="UP000663882"/>
    </source>
</evidence>
<sequence length="52" mass="5805">FSGQTISSKSLVLLTIQLNMTQSKVHLTINSDQIVLATMLLKEIKQTFQSIL</sequence>
<dbReference type="Pfam" id="PF24080">
    <property type="entry name" value="AP3B1_C_2"/>
    <property type="match status" value="1"/>
</dbReference>
<evidence type="ECO:0000313" key="2">
    <source>
        <dbReference type="EMBL" id="CAF1384197.1"/>
    </source>
</evidence>
<dbReference type="EMBL" id="CAJNOO010004517">
    <property type="protein sequence ID" value="CAF1384197.1"/>
    <property type="molecule type" value="Genomic_DNA"/>
</dbReference>
<reference evidence="2" key="1">
    <citation type="submission" date="2021-02" db="EMBL/GenBank/DDBJ databases">
        <authorList>
            <person name="Nowell W R."/>
        </authorList>
    </citation>
    <scope>NUCLEOTIDE SEQUENCE</scope>
</reference>
<feature type="domain" description="AP-3 complex subunit beta-1/2 C-terminal" evidence="1">
    <location>
        <begin position="1"/>
        <end position="47"/>
    </location>
</feature>
<comment type="caution">
    <text evidence="2">The sequence shown here is derived from an EMBL/GenBank/DDBJ whole genome shotgun (WGS) entry which is preliminary data.</text>
</comment>
<proteinExistence type="predicted"/>
<organism evidence="2 4">
    <name type="scientific">Rotaria sordida</name>
    <dbReference type="NCBI Taxonomy" id="392033"/>
    <lineage>
        <taxon>Eukaryota</taxon>
        <taxon>Metazoa</taxon>
        <taxon>Spiralia</taxon>
        <taxon>Gnathifera</taxon>
        <taxon>Rotifera</taxon>
        <taxon>Eurotatoria</taxon>
        <taxon>Bdelloidea</taxon>
        <taxon>Philodinida</taxon>
        <taxon>Philodinidae</taxon>
        <taxon>Rotaria</taxon>
    </lineage>
</organism>
<dbReference type="Proteomes" id="UP000663874">
    <property type="component" value="Unassembled WGS sequence"/>
</dbReference>
<protein>
    <recommendedName>
        <fullName evidence="1">AP-3 complex subunit beta-1/2 C-terminal domain-containing protein</fullName>
    </recommendedName>
</protein>
<name>A0A815JUT4_9BILA</name>
<evidence type="ECO:0000313" key="3">
    <source>
        <dbReference type="EMBL" id="CAF4270216.1"/>
    </source>
</evidence>
<accession>A0A815JUT4</accession>
<dbReference type="InterPro" id="IPR056314">
    <property type="entry name" value="AP3B1/2_C"/>
</dbReference>
<dbReference type="EMBL" id="CAJOBE010025866">
    <property type="protein sequence ID" value="CAF4270216.1"/>
    <property type="molecule type" value="Genomic_DNA"/>
</dbReference>
<dbReference type="AlphaFoldDB" id="A0A815JUT4"/>
<feature type="non-terminal residue" evidence="2">
    <location>
        <position position="1"/>
    </location>
</feature>
<dbReference type="Proteomes" id="UP000663882">
    <property type="component" value="Unassembled WGS sequence"/>
</dbReference>
<gene>
    <name evidence="3" type="ORF">FNK824_LOCUS39454</name>
    <name evidence="2" type="ORF">RFH988_LOCUS34010</name>
</gene>